<protein>
    <submittedName>
        <fullName evidence="1">Bacillithiol system redox-active protein YtxJ</fullName>
    </submittedName>
</protein>
<gene>
    <name evidence="1" type="primary">ytxJ</name>
    <name evidence="1" type="ORF">OCK74_16855</name>
</gene>
<dbReference type="EMBL" id="JAOTIF010000015">
    <property type="protein sequence ID" value="MCU7550791.1"/>
    <property type="molecule type" value="Genomic_DNA"/>
</dbReference>
<accession>A0A9X3B981</accession>
<dbReference type="InterPro" id="IPR022551">
    <property type="entry name" value="BrxC"/>
</dbReference>
<dbReference type="Proteomes" id="UP001155483">
    <property type="component" value="Unassembled WGS sequence"/>
</dbReference>
<reference evidence="1" key="2">
    <citation type="submission" date="2023-04" db="EMBL/GenBank/DDBJ databases">
        <title>Paracnuella aquatica gen. nov., sp. nov., a member of the family Chitinophagaceae isolated from a hot spring.</title>
        <authorList>
            <person name="Wang C."/>
        </authorList>
    </citation>
    <scope>NUCLEOTIDE SEQUENCE</scope>
    <source>
        <strain evidence="1">LB-8</strain>
    </source>
</reference>
<proteinExistence type="predicted"/>
<name>A0A9X3B981_9BACT</name>
<dbReference type="AlphaFoldDB" id="A0A9X3B981"/>
<dbReference type="SUPFAM" id="SSF52833">
    <property type="entry name" value="Thioredoxin-like"/>
    <property type="match status" value="1"/>
</dbReference>
<dbReference type="InterPro" id="IPR036249">
    <property type="entry name" value="Thioredoxin-like_sf"/>
</dbReference>
<evidence type="ECO:0000313" key="2">
    <source>
        <dbReference type="Proteomes" id="UP001155483"/>
    </source>
</evidence>
<sequence length="111" mass="12755">MQWIHINNENQLGDIIQKSSQKPQVIFKHSTRCSVSSVALNRLQKAGFTEQIDFYYLDLIAHRNISNQIAEIFKIQHESPQVLLIKEGKCIYDESHLGISMDEIEEQAEAA</sequence>
<dbReference type="Gene3D" id="3.40.30.10">
    <property type="entry name" value="Glutaredoxin"/>
    <property type="match status" value="1"/>
</dbReference>
<dbReference type="NCBIfam" id="TIGR04019">
    <property type="entry name" value="B_thiol_YtxJ"/>
    <property type="match status" value="1"/>
</dbReference>
<evidence type="ECO:0000313" key="1">
    <source>
        <dbReference type="EMBL" id="MCU7550791.1"/>
    </source>
</evidence>
<keyword evidence="2" id="KW-1185">Reference proteome</keyword>
<dbReference type="Pfam" id="PF11009">
    <property type="entry name" value="BrxC"/>
    <property type="match status" value="1"/>
</dbReference>
<organism evidence="1 2">
    <name type="scientific">Paraflavisolibacter caeni</name>
    <dbReference type="NCBI Taxonomy" id="2982496"/>
    <lineage>
        <taxon>Bacteria</taxon>
        <taxon>Pseudomonadati</taxon>
        <taxon>Bacteroidota</taxon>
        <taxon>Chitinophagia</taxon>
        <taxon>Chitinophagales</taxon>
        <taxon>Chitinophagaceae</taxon>
        <taxon>Paraflavisolibacter</taxon>
    </lineage>
</organism>
<comment type="caution">
    <text evidence="1">The sequence shown here is derived from an EMBL/GenBank/DDBJ whole genome shotgun (WGS) entry which is preliminary data.</text>
</comment>
<reference evidence="1" key="1">
    <citation type="submission" date="2022-09" db="EMBL/GenBank/DDBJ databases">
        <authorList>
            <person name="Yuan C."/>
            <person name="Ke Z."/>
        </authorList>
    </citation>
    <scope>NUCLEOTIDE SEQUENCE</scope>
    <source>
        <strain evidence="1">LB-8</strain>
    </source>
</reference>
<dbReference type="RefSeq" id="WP_279298228.1">
    <property type="nucleotide sequence ID" value="NZ_JAOTIF010000015.1"/>
</dbReference>